<protein>
    <submittedName>
        <fullName evidence="2">Cytochrome oxidase biogenesis protein Surf1, facilitates heme A insertion</fullName>
    </submittedName>
</protein>
<gene>
    <name evidence="2" type="ORF">MNBD_ALPHA04-2040</name>
</gene>
<dbReference type="EMBL" id="UOEF01000095">
    <property type="protein sequence ID" value="VAV90120.1"/>
    <property type="molecule type" value="Genomic_DNA"/>
</dbReference>
<dbReference type="Pfam" id="PF02104">
    <property type="entry name" value="SURF1"/>
    <property type="match status" value="1"/>
</dbReference>
<accession>A0A3B0RAE4</accession>
<dbReference type="InterPro" id="IPR002994">
    <property type="entry name" value="Surf1/Shy1"/>
</dbReference>
<dbReference type="AlphaFoldDB" id="A0A3B0RAE4"/>
<feature type="transmembrane region" description="Helical" evidence="1">
    <location>
        <begin position="165"/>
        <end position="185"/>
    </location>
</feature>
<keyword evidence="1" id="KW-0812">Transmembrane</keyword>
<evidence type="ECO:0000313" key="2">
    <source>
        <dbReference type="EMBL" id="VAV90120.1"/>
    </source>
</evidence>
<feature type="transmembrane region" description="Helical" evidence="1">
    <location>
        <begin position="7"/>
        <end position="27"/>
    </location>
</feature>
<sequence>MRKIPIIVTIIVIAAVATMIGLGFWQLQRADWKNSLLATYEAAKDMPAIAYPVVPVEEDAPYFRKSSVNCLEVIGWRSVSGRSERGESGWAHIAQCKTTGGEGPGAQVVVGWSKRPDNPNWSGGIVDGEIAPDSQSILRLVASEPIDGLSKNQSPSVDDIPNNHMAYAVQWFLFAGIALLIYGLALRGRNKSISKA</sequence>
<dbReference type="PROSITE" id="PS50895">
    <property type="entry name" value="SURF1"/>
    <property type="match status" value="1"/>
</dbReference>
<reference evidence="2" key="1">
    <citation type="submission" date="2018-06" db="EMBL/GenBank/DDBJ databases">
        <authorList>
            <person name="Zhirakovskaya E."/>
        </authorList>
    </citation>
    <scope>NUCLEOTIDE SEQUENCE</scope>
</reference>
<keyword evidence="1" id="KW-1133">Transmembrane helix</keyword>
<organism evidence="2">
    <name type="scientific">hydrothermal vent metagenome</name>
    <dbReference type="NCBI Taxonomy" id="652676"/>
    <lineage>
        <taxon>unclassified sequences</taxon>
        <taxon>metagenomes</taxon>
        <taxon>ecological metagenomes</taxon>
    </lineage>
</organism>
<evidence type="ECO:0000256" key="1">
    <source>
        <dbReference type="SAM" id="Phobius"/>
    </source>
</evidence>
<keyword evidence="1" id="KW-0472">Membrane</keyword>
<proteinExistence type="predicted"/>
<dbReference type="CDD" id="cd06662">
    <property type="entry name" value="SURF1"/>
    <property type="match status" value="1"/>
</dbReference>
<dbReference type="GO" id="GO:0016020">
    <property type="term" value="C:membrane"/>
    <property type="evidence" value="ECO:0007669"/>
    <property type="project" value="InterPro"/>
</dbReference>
<name>A0A3B0RAE4_9ZZZZ</name>